<dbReference type="GO" id="GO:0050808">
    <property type="term" value="P:synapse organization"/>
    <property type="evidence" value="ECO:0007669"/>
    <property type="project" value="TreeGrafter"/>
</dbReference>
<comment type="caution">
    <text evidence="4">The sequence shown here is derived from an EMBL/GenBank/DDBJ whole genome shotgun (WGS) entry which is preliminary data.</text>
</comment>
<reference evidence="4" key="1">
    <citation type="submission" date="2020-04" db="EMBL/GenBank/DDBJ databases">
        <authorList>
            <person name="Alioto T."/>
            <person name="Alioto T."/>
            <person name="Gomez Garrido J."/>
        </authorList>
    </citation>
    <scope>NUCLEOTIDE SEQUENCE</scope>
    <source>
        <strain evidence="4">A484AB</strain>
    </source>
</reference>
<evidence type="ECO:0000313" key="4">
    <source>
        <dbReference type="EMBL" id="CAB4040156.1"/>
    </source>
</evidence>
<dbReference type="GO" id="GO:0043025">
    <property type="term" value="C:neuronal cell body"/>
    <property type="evidence" value="ECO:0007669"/>
    <property type="project" value="TreeGrafter"/>
</dbReference>
<dbReference type="Gene3D" id="2.60.40.10">
    <property type="entry name" value="Immunoglobulins"/>
    <property type="match status" value="3"/>
</dbReference>
<feature type="non-terminal residue" evidence="4">
    <location>
        <position position="266"/>
    </location>
</feature>
<dbReference type="EMBL" id="CACRXK020026376">
    <property type="protein sequence ID" value="CAB4040156.1"/>
    <property type="molecule type" value="Genomic_DNA"/>
</dbReference>
<dbReference type="GO" id="GO:0005886">
    <property type="term" value="C:plasma membrane"/>
    <property type="evidence" value="ECO:0007669"/>
    <property type="project" value="TreeGrafter"/>
</dbReference>
<dbReference type="FunFam" id="2.60.40.10:FF:000032">
    <property type="entry name" value="palladin isoform X1"/>
    <property type="match status" value="1"/>
</dbReference>
<name>A0A6S7K3Z9_PARCT</name>
<dbReference type="Pfam" id="PF13927">
    <property type="entry name" value="Ig_3"/>
    <property type="match status" value="3"/>
</dbReference>
<protein>
    <submittedName>
        <fullName evidence="4">Receptor-type tyrosine- phosphatase alpha</fullName>
    </submittedName>
</protein>
<dbReference type="SMART" id="SM00409">
    <property type="entry name" value="IG"/>
    <property type="match status" value="3"/>
</dbReference>
<dbReference type="PANTHER" id="PTHR45080:SF8">
    <property type="entry name" value="IG-LIKE DOMAIN-CONTAINING PROTEIN"/>
    <property type="match status" value="1"/>
</dbReference>
<dbReference type="InterPro" id="IPR007110">
    <property type="entry name" value="Ig-like_dom"/>
</dbReference>
<dbReference type="InterPro" id="IPR003598">
    <property type="entry name" value="Ig_sub2"/>
</dbReference>
<keyword evidence="4" id="KW-0675">Receptor</keyword>
<dbReference type="PROSITE" id="PS50835">
    <property type="entry name" value="IG_LIKE"/>
    <property type="match status" value="3"/>
</dbReference>
<sequence>PPKIVSHPPETKLLSEGEELRLGCKATGKPIPEVSWYKDYVELIEGKGSAEYLNQDVSRRDNGNYKCVARNNASQVEHTVQVIVRYKPVGTKIKTDAKSDTLETGEDLKIVCEADSKPNPIFDLFHHSEVGLGREVVKVQTTETGEFYIKNIKPSQRGNYSCIPHNNVGQGAEALVRVFVRFSPVIRKLSPTKLNLTKNEPLLISCDIEGYPLPQLTWTDGNGKNIGSERIFKIPHVHESDQGVYTCSASNGILPNANKSVHIKVF</sequence>
<dbReference type="OrthoDB" id="5988906at2759"/>
<organism evidence="4 5">
    <name type="scientific">Paramuricea clavata</name>
    <name type="common">Red gorgonian</name>
    <name type="synonym">Violescent sea-whip</name>
    <dbReference type="NCBI Taxonomy" id="317549"/>
    <lineage>
        <taxon>Eukaryota</taxon>
        <taxon>Metazoa</taxon>
        <taxon>Cnidaria</taxon>
        <taxon>Anthozoa</taxon>
        <taxon>Octocorallia</taxon>
        <taxon>Malacalcyonacea</taxon>
        <taxon>Plexauridae</taxon>
        <taxon>Paramuricea</taxon>
    </lineage>
</organism>
<feature type="non-terminal residue" evidence="4">
    <location>
        <position position="1"/>
    </location>
</feature>
<keyword evidence="2" id="KW-1015">Disulfide bond</keyword>
<dbReference type="SUPFAM" id="SSF48726">
    <property type="entry name" value="Immunoglobulin"/>
    <property type="match status" value="3"/>
</dbReference>
<proteinExistence type="predicted"/>
<dbReference type="Proteomes" id="UP001152795">
    <property type="component" value="Unassembled WGS sequence"/>
</dbReference>
<dbReference type="InterPro" id="IPR036179">
    <property type="entry name" value="Ig-like_dom_sf"/>
</dbReference>
<dbReference type="AlphaFoldDB" id="A0A6S7K3Z9"/>
<keyword evidence="3" id="KW-0393">Immunoglobulin domain</keyword>
<dbReference type="InterPro" id="IPR003599">
    <property type="entry name" value="Ig_sub"/>
</dbReference>
<evidence type="ECO:0000313" key="5">
    <source>
        <dbReference type="Proteomes" id="UP001152795"/>
    </source>
</evidence>
<accession>A0A6S7K3Z9</accession>
<dbReference type="GO" id="GO:0030424">
    <property type="term" value="C:axon"/>
    <property type="evidence" value="ECO:0007669"/>
    <property type="project" value="TreeGrafter"/>
</dbReference>
<evidence type="ECO:0000256" key="3">
    <source>
        <dbReference type="ARBA" id="ARBA00023319"/>
    </source>
</evidence>
<dbReference type="InterPro" id="IPR013783">
    <property type="entry name" value="Ig-like_fold"/>
</dbReference>
<keyword evidence="1" id="KW-0732">Signal</keyword>
<keyword evidence="5" id="KW-1185">Reference proteome</keyword>
<evidence type="ECO:0000256" key="1">
    <source>
        <dbReference type="ARBA" id="ARBA00022729"/>
    </source>
</evidence>
<dbReference type="InterPro" id="IPR050958">
    <property type="entry name" value="Cell_Adh-Cytoskel_Orgn"/>
</dbReference>
<dbReference type="SMART" id="SM00408">
    <property type="entry name" value="IGc2"/>
    <property type="match status" value="3"/>
</dbReference>
<dbReference type="GO" id="GO:0008046">
    <property type="term" value="F:axon guidance receptor activity"/>
    <property type="evidence" value="ECO:0007669"/>
    <property type="project" value="TreeGrafter"/>
</dbReference>
<gene>
    <name evidence="4" type="ORF">PACLA_8A089856</name>
</gene>
<evidence type="ECO:0000256" key="2">
    <source>
        <dbReference type="ARBA" id="ARBA00023157"/>
    </source>
</evidence>
<dbReference type="GO" id="GO:0007156">
    <property type="term" value="P:homophilic cell adhesion via plasma membrane adhesion molecules"/>
    <property type="evidence" value="ECO:0007669"/>
    <property type="project" value="TreeGrafter"/>
</dbReference>
<dbReference type="PANTHER" id="PTHR45080">
    <property type="entry name" value="CONTACTIN 5"/>
    <property type="match status" value="1"/>
</dbReference>